<gene>
    <name evidence="2" type="ORF">MOP44_10895</name>
</gene>
<reference evidence="2" key="1">
    <citation type="submission" date="2021-04" db="EMBL/GenBank/DDBJ databases">
        <title>Phylogenetic analysis of Acidobacteriaceae.</title>
        <authorList>
            <person name="Qiu L."/>
            <person name="Zhang Q."/>
        </authorList>
    </citation>
    <scope>NUCLEOTIDE SEQUENCE</scope>
    <source>
        <strain evidence="2">DSM 25168</strain>
    </source>
</reference>
<dbReference type="EMBL" id="CP093313">
    <property type="protein sequence ID" value="UWZ86428.1"/>
    <property type="molecule type" value="Genomic_DNA"/>
</dbReference>
<name>A0A9J7BU72_9BACT</name>
<proteinExistence type="predicted"/>
<feature type="chain" id="PRO_5039952317" evidence="1">
    <location>
        <begin position="29"/>
        <end position="382"/>
    </location>
</feature>
<dbReference type="Gene3D" id="2.120.10.30">
    <property type="entry name" value="TolB, C-terminal domain"/>
    <property type="match status" value="1"/>
</dbReference>
<evidence type="ECO:0000256" key="1">
    <source>
        <dbReference type="SAM" id="SignalP"/>
    </source>
</evidence>
<evidence type="ECO:0000313" key="2">
    <source>
        <dbReference type="EMBL" id="UWZ86428.1"/>
    </source>
</evidence>
<dbReference type="InterPro" id="IPR017549">
    <property type="entry name" value="APMV_L690"/>
</dbReference>
<keyword evidence="1" id="KW-0732">Signal</keyword>
<sequence>MPLHLRSCFPAAALAAVMLGPLALPAMAQHYLQTNLTADQSGMAANTDPNLVNPWGLSRSSGSPWWISDNGTGLSTLYNASGVAQSLVVTIPTGDPSVSPTGTPTGTVFSGGSNFLLTNGKPAFFMFVTEDGTISGWNPSLTPNTAAVLEVNTKSASVFKGAALATVTMGSNSMTMLYVADFRKGRIQVFDESFHHISWIENAFADEEHNGMGHGDDNHAHLPRGYAPFNVQNIGGEIYVTFAKQDAQKHDEVDGPGLGYVAVFSPGGKFLRQLEHGWWLNGPWALAMAPGDFGPYSHDLLVGQFGSGNIAVYDPVTGRFKGLLMDKTNNPIMIDGLWSLSFAGGGNNGVATTLYFSAGSDGEAHGLFGTITPVENTAGNSN</sequence>
<organism evidence="2 3">
    <name type="scientific">Occallatibacter riparius</name>
    <dbReference type="NCBI Taxonomy" id="1002689"/>
    <lineage>
        <taxon>Bacteria</taxon>
        <taxon>Pseudomonadati</taxon>
        <taxon>Acidobacteriota</taxon>
        <taxon>Terriglobia</taxon>
        <taxon>Terriglobales</taxon>
        <taxon>Acidobacteriaceae</taxon>
        <taxon>Occallatibacter</taxon>
    </lineage>
</organism>
<dbReference type="KEGG" id="orp:MOP44_10895"/>
<dbReference type="AlphaFoldDB" id="A0A9J7BU72"/>
<dbReference type="NCBIfam" id="TIGR03118">
    <property type="entry name" value="PEPCTERM_chp_1"/>
    <property type="match status" value="1"/>
</dbReference>
<dbReference type="InterPro" id="IPR011042">
    <property type="entry name" value="6-blade_b-propeller_TolB-like"/>
</dbReference>
<protein>
    <submittedName>
        <fullName evidence="2">TIGR03118 family protein</fullName>
    </submittedName>
</protein>
<keyword evidence="3" id="KW-1185">Reference proteome</keyword>
<feature type="signal peptide" evidence="1">
    <location>
        <begin position="1"/>
        <end position="28"/>
    </location>
</feature>
<dbReference type="Proteomes" id="UP001059380">
    <property type="component" value="Chromosome"/>
</dbReference>
<evidence type="ECO:0000313" key="3">
    <source>
        <dbReference type="Proteomes" id="UP001059380"/>
    </source>
</evidence>
<accession>A0A9J7BU72</accession>
<dbReference type="RefSeq" id="WP_260796068.1">
    <property type="nucleotide sequence ID" value="NZ_CP093313.1"/>
</dbReference>
<dbReference type="SUPFAM" id="SSF75011">
    <property type="entry name" value="3-carboxy-cis,cis-mucoante lactonizing enzyme"/>
    <property type="match status" value="1"/>
</dbReference>